<keyword evidence="2" id="KW-1134">Transmembrane beta strand</keyword>
<evidence type="ECO:0000256" key="2">
    <source>
        <dbReference type="ARBA" id="ARBA00022452"/>
    </source>
</evidence>
<reference evidence="7 8" key="1">
    <citation type="submission" date="2021-04" db="EMBL/GenBank/DDBJ databases">
        <title>Magnetospirillum sulfuroxidans sp. nov., a facultative chemolithoautotrophic sulfur-oxidizing alphaproteobacterium isolated from freshwater sediment and proposals for Paramagetospirillum gen. nov., and Magnetospirillaceae fam. nov.</title>
        <authorList>
            <person name="Koziaeva V."/>
            <person name="Geelhoed J.S."/>
            <person name="Sorokin D.Y."/>
            <person name="Grouzdev D.S."/>
        </authorList>
    </citation>
    <scope>NUCLEOTIDE SEQUENCE [LARGE SCALE GENOMIC DNA]</scope>
    <source>
        <strain evidence="7 8">J10</strain>
    </source>
</reference>
<dbReference type="PANTHER" id="PTHR30026">
    <property type="entry name" value="OUTER MEMBRANE PROTEIN TOLC"/>
    <property type="match status" value="1"/>
</dbReference>
<evidence type="ECO:0000256" key="5">
    <source>
        <dbReference type="ARBA" id="ARBA00023237"/>
    </source>
</evidence>
<keyword evidence="4" id="KW-0472">Membrane</keyword>
<evidence type="ECO:0000256" key="1">
    <source>
        <dbReference type="ARBA" id="ARBA00004442"/>
    </source>
</evidence>
<comment type="subcellular location">
    <subcellularLocation>
        <location evidence="1">Cell outer membrane</location>
    </subcellularLocation>
</comment>
<dbReference type="PROSITE" id="PS51257">
    <property type="entry name" value="PROKAR_LIPOPROTEIN"/>
    <property type="match status" value="1"/>
</dbReference>
<dbReference type="Gene3D" id="1.20.1600.10">
    <property type="entry name" value="Outer membrane efflux proteins (OEP)"/>
    <property type="match status" value="1"/>
</dbReference>
<dbReference type="Proteomes" id="UP000680714">
    <property type="component" value="Unassembled WGS sequence"/>
</dbReference>
<dbReference type="PANTHER" id="PTHR30026:SF20">
    <property type="entry name" value="OUTER MEMBRANE PROTEIN TOLC"/>
    <property type="match status" value="1"/>
</dbReference>
<accession>A0ABS5I9J6</accession>
<evidence type="ECO:0000313" key="8">
    <source>
        <dbReference type="Proteomes" id="UP000680714"/>
    </source>
</evidence>
<organism evidence="7 8">
    <name type="scientific">Magnetospirillum sulfuroxidans</name>
    <dbReference type="NCBI Taxonomy" id="611300"/>
    <lineage>
        <taxon>Bacteria</taxon>
        <taxon>Pseudomonadati</taxon>
        <taxon>Pseudomonadota</taxon>
        <taxon>Alphaproteobacteria</taxon>
        <taxon>Rhodospirillales</taxon>
        <taxon>Rhodospirillaceae</taxon>
        <taxon>Magnetospirillum</taxon>
    </lineage>
</organism>
<keyword evidence="3" id="KW-0812">Transmembrane</keyword>
<comment type="caution">
    <text evidence="7">The sequence shown here is derived from an EMBL/GenBank/DDBJ whole genome shotgun (WGS) entry which is preliminary data.</text>
</comment>
<evidence type="ECO:0000313" key="7">
    <source>
        <dbReference type="EMBL" id="MBR9971091.1"/>
    </source>
</evidence>
<gene>
    <name evidence="7" type="ORF">KEC16_05120</name>
</gene>
<dbReference type="EMBL" id="JAGTUF010000003">
    <property type="protein sequence ID" value="MBR9971091.1"/>
    <property type="molecule type" value="Genomic_DNA"/>
</dbReference>
<evidence type="ECO:0000256" key="6">
    <source>
        <dbReference type="SAM" id="MobiDB-lite"/>
    </source>
</evidence>
<keyword evidence="8" id="KW-1185">Reference proteome</keyword>
<dbReference type="RefSeq" id="WP_211546607.1">
    <property type="nucleotide sequence ID" value="NZ_JAGTUF010000003.1"/>
</dbReference>
<proteinExistence type="predicted"/>
<sequence>MKRIIAILLATTALTACSLKPEPITPAQHFQRAKDDYQELYANYLPVTKALTLEEAVARALKYNYDNQLARVETSLQERQLDLALSQMLPRLAADAGYNWRSNNGSSQSISELTRQQSLDYSYSQERQHTTADLQFSWSMLDLGVSYFQARQQGYRALVAVERRRKVINTLVKETRGAYWKAVSAQRLLPKLEPILATAEKALNASRKVQEDALQPPLQALEYQQSMLQVISQLKRIRTDLMSAKAQLAALINVPPTDPLPLAALDGDAKAPSPVEVAIAKLEEIGLAMRPELREEAYQEQIDRQAVYKEIVKMMPGVTLMASLNQDSNKYLYRDTWAEAGVRVSYNLVNLIQGPQAIDAAEAAVAVAKTRRLAVSVAVLTQVNLAYQQYLRSIETLETAIDVNTVQRQITKTVDNANVASAQSDMERIRRFLSATAAELERDRALSDVHQSLGNLYAAVGIDLVPPTVDTNDFGQLVGQVGDAIHDWEAGRMPLPDFSTEAPPADAVGSETGRPVS</sequence>
<evidence type="ECO:0000256" key="4">
    <source>
        <dbReference type="ARBA" id="ARBA00023136"/>
    </source>
</evidence>
<evidence type="ECO:0000256" key="3">
    <source>
        <dbReference type="ARBA" id="ARBA00022692"/>
    </source>
</evidence>
<dbReference type="InterPro" id="IPR051906">
    <property type="entry name" value="TolC-like"/>
</dbReference>
<protein>
    <submittedName>
        <fullName evidence="7">TolC family protein</fullName>
    </submittedName>
</protein>
<feature type="region of interest" description="Disordered" evidence="6">
    <location>
        <begin position="494"/>
        <end position="517"/>
    </location>
</feature>
<name>A0ABS5I9J6_9PROT</name>
<dbReference type="SUPFAM" id="SSF56954">
    <property type="entry name" value="Outer membrane efflux proteins (OEP)"/>
    <property type="match status" value="1"/>
</dbReference>
<keyword evidence="5" id="KW-0998">Cell outer membrane</keyword>